<sequence length="527" mass="55885">LHSLVLSVGGALSESSRLSFRFLDFLLYPAWCGIFWGILFFILNDTLGLPDLNMQSTTLISFLLVSLLALVSAAPSAIQKRSFTVERVANPSFTGRNGPMALAKTYRKFRMPLPQGLVNALAAQSTKRSEETSEETPNLSVTRRVFRHFDRSDRSRRGVAALANSGLGGSIGGRVSLAGVGRDGSSLVPRQQAGKNGTNQTGTVKATPENNAAEFLSQVRIGGQKLNLDFDTGSSDLWVFNTQLTADATTGHRVYDPTQSKSFAMIAGAQFRISYGDGSGAEGNVGIDVVDVGGASVQAQPIELATAVTDTFVEDQNTDGLMGLAFSSLNTVKPQKQKTFFENVMPSLNEPLFTANLRKGGPGAYTFGAVDKSKFQGDLTWIPVNNTNGFWQFSSEKFAVNGEATQPATPGGQAIADTGTTLILADRKIVQGYYAKVQGAQDNQTVGGITVPCNAKLPDLDLDIGGKYMARIAGIDINFAQVGGGNCFGGLQASPPGTPGIYGDIFFKSQFVAFNGGNNTLGMAPHA</sequence>
<feature type="active site" evidence="10">
    <location>
        <position position="231"/>
    </location>
</feature>
<evidence type="ECO:0000256" key="13">
    <source>
        <dbReference type="SAM" id="Phobius"/>
    </source>
</evidence>
<keyword evidence="13" id="KW-0812">Transmembrane</keyword>
<evidence type="ECO:0000256" key="7">
    <source>
        <dbReference type="ARBA" id="ARBA00022801"/>
    </source>
</evidence>
<keyword evidence="5" id="KW-0732">Signal</keyword>
<keyword evidence="8" id="KW-0865">Zymogen</keyword>
<dbReference type="InterPro" id="IPR033121">
    <property type="entry name" value="PEPTIDASE_A1"/>
</dbReference>
<dbReference type="STRING" id="1163406.A0A0L0MZ96"/>
<dbReference type="GO" id="GO:0006508">
    <property type="term" value="P:proteolysis"/>
    <property type="evidence" value="ECO:0007669"/>
    <property type="project" value="UniProtKB-KW"/>
</dbReference>
<dbReference type="Pfam" id="PF00026">
    <property type="entry name" value="Asp"/>
    <property type="match status" value="1"/>
</dbReference>
<dbReference type="InterPro" id="IPR034163">
    <property type="entry name" value="Aspergillopepsin-like_cat_dom"/>
</dbReference>
<keyword evidence="16" id="KW-1185">Reference proteome</keyword>
<dbReference type="InterPro" id="IPR001969">
    <property type="entry name" value="Aspartic_peptidase_AS"/>
</dbReference>
<comment type="caution">
    <text evidence="15">The sequence shown here is derived from an EMBL/GenBank/DDBJ whole genome shotgun (WGS) entry which is preliminary data.</text>
</comment>
<dbReference type="SUPFAM" id="SSF50630">
    <property type="entry name" value="Acid proteases"/>
    <property type="match status" value="1"/>
</dbReference>
<dbReference type="PROSITE" id="PS00141">
    <property type="entry name" value="ASP_PROTEASE"/>
    <property type="match status" value="1"/>
</dbReference>
<dbReference type="EMBL" id="LFRF01000042">
    <property type="protein sequence ID" value="KND87096.1"/>
    <property type="molecule type" value="Genomic_DNA"/>
</dbReference>
<keyword evidence="13" id="KW-0472">Membrane</keyword>
<reference evidence="15 16" key="1">
    <citation type="journal article" date="2015" name="BMC Genomics">
        <title>The genome of the truffle-parasite Tolypocladium ophioglossoides and the evolution of antifungal peptaibiotics.</title>
        <authorList>
            <person name="Quandt C.A."/>
            <person name="Bushley K.E."/>
            <person name="Spatafora J.W."/>
        </authorList>
    </citation>
    <scope>NUCLEOTIDE SEQUENCE [LARGE SCALE GENOMIC DNA]</scope>
    <source>
        <strain evidence="15 16">CBS 100239</strain>
    </source>
</reference>
<evidence type="ECO:0000256" key="12">
    <source>
        <dbReference type="SAM" id="MobiDB-lite"/>
    </source>
</evidence>
<feature type="compositionally biased region" description="Polar residues" evidence="12">
    <location>
        <begin position="193"/>
        <end position="205"/>
    </location>
</feature>
<keyword evidence="13" id="KW-1133">Transmembrane helix</keyword>
<comment type="subcellular location">
    <subcellularLocation>
        <location evidence="1">Secreted</location>
    </subcellularLocation>
</comment>
<evidence type="ECO:0000256" key="3">
    <source>
        <dbReference type="ARBA" id="ARBA00022525"/>
    </source>
</evidence>
<dbReference type="PRINTS" id="PR00792">
    <property type="entry name" value="PEPSIN"/>
</dbReference>
<dbReference type="FunFam" id="2.40.70.10:FF:000026">
    <property type="entry name" value="Endothiapepsin"/>
    <property type="match status" value="1"/>
</dbReference>
<evidence type="ECO:0000256" key="2">
    <source>
        <dbReference type="ARBA" id="ARBA00007447"/>
    </source>
</evidence>
<feature type="transmembrane region" description="Helical" evidence="13">
    <location>
        <begin position="58"/>
        <end position="78"/>
    </location>
</feature>
<evidence type="ECO:0000313" key="15">
    <source>
        <dbReference type="EMBL" id="KND87096.1"/>
    </source>
</evidence>
<dbReference type="CDD" id="cd06097">
    <property type="entry name" value="Aspergillopepsin_like"/>
    <property type="match status" value="1"/>
</dbReference>
<evidence type="ECO:0000256" key="6">
    <source>
        <dbReference type="ARBA" id="ARBA00022750"/>
    </source>
</evidence>
<dbReference type="OrthoDB" id="2747330at2759"/>
<dbReference type="GO" id="GO:0004190">
    <property type="term" value="F:aspartic-type endopeptidase activity"/>
    <property type="evidence" value="ECO:0007669"/>
    <property type="project" value="UniProtKB-KW"/>
</dbReference>
<gene>
    <name evidence="15" type="ORF">TOPH_08289</name>
</gene>
<dbReference type="Proteomes" id="UP000036947">
    <property type="component" value="Unassembled WGS sequence"/>
</dbReference>
<evidence type="ECO:0000256" key="5">
    <source>
        <dbReference type="ARBA" id="ARBA00022729"/>
    </source>
</evidence>
<keyword evidence="7 11" id="KW-0378">Hydrolase</keyword>
<proteinExistence type="inferred from homology"/>
<feature type="transmembrane region" description="Helical" evidence="13">
    <location>
        <begin position="25"/>
        <end position="43"/>
    </location>
</feature>
<comment type="similarity">
    <text evidence="2 11">Belongs to the peptidase A1 family.</text>
</comment>
<protein>
    <submittedName>
        <fullName evidence="15">Aspartic protease PEP3</fullName>
    </submittedName>
</protein>
<evidence type="ECO:0000256" key="1">
    <source>
        <dbReference type="ARBA" id="ARBA00004613"/>
    </source>
</evidence>
<name>A0A0L0MZ96_TOLOC</name>
<dbReference type="PROSITE" id="PS51767">
    <property type="entry name" value="PEPTIDASE_A1"/>
    <property type="match status" value="1"/>
</dbReference>
<feature type="active site" evidence="10">
    <location>
        <position position="417"/>
    </location>
</feature>
<dbReference type="InterPro" id="IPR021109">
    <property type="entry name" value="Peptidase_aspartic_dom_sf"/>
</dbReference>
<evidence type="ECO:0000256" key="9">
    <source>
        <dbReference type="ARBA" id="ARBA00023180"/>
    </source>
</evidence>
<evidence type="ECO:0000256" key="11">
    <source>
        <dbReference type="RuleBase" id="RU000454"/>
    </source>
</evidence>
<dbReference type="PANTHER" id="PTHR47966:SF23">
    <property type="entry name" value="ASPARTIC ENDOPEPTIDASE, PUTATIVE (AFU_ORTHOLOGUE AFUA_2G15950)-RELATED"/>
    <property type="match status" value="1"/>
</dbReference>
<evidence type="ECO:0000313" key="16">
    <source>
        <dbReference type="Proteomes" id="UP000036947"/>
    </source>
</evidence>
<feature type="non-terminal residue" evidence="15">
    <location>
        <position position="1"/>
    </location>
</feature>
<dbReference type="Gene3D" id="2.40.70.10">
    <property type="entry name" value="Acid Proteases"/>
    <property type="match status" value="2"/>
</dbReference>
<dbReference type="PANTHER" id="PTHR47966">
    <property type="entry name" value="BETA-SITE APP-CLEAVING ENZYME, ISOFORM A-RELATED"/>
    <property type="match status" value="1"/>
</dbReference>
<feature type="domain" description="Peptidase A1" evidence="14">
    <location>
        <begin position="215"/>
        <end position="524"/>
    </location>
</feature>
<evidence type="ECO:0000256" key="8">
    <source>
        <dbReference type="ARBA" id="ARBA00023145"/>
    </source>
</evidence>
<dbReference type="AlphaFoldDB" id="A0A0L0MZ96"/>
<keyword evidence="4 11" id="KW-0645">Protease</keyword>
<evidence type="ECO:0000256" key="10">
    <source>
        <dbReference type="PIRSR" id="PIRSR601461-1"/>
    </source>
</evidence>
<organism evidence="15 16">
    <name type="scientific">Tolypocladium ophioglossoides (strain CBS 100239)</name>
    <name type="common">Snaketongue truffleclub</name>
    <name type="synonym">Elaphocordyceps ophioglossoides</name>
    <dbReference type="NCBI Taxonomy" id="1163406"/>
    <lineage>
        <taxon>Eukaryota</taxon>
        <taxon>Fungi</taxon>
        <taxon>Dikarya</taxon>
        <taxon>Ascomycota</taxon>
        <taxon>Pezizomycotina</taxon>
        <taxon>Sordariomycetes</taxon>
        <taxon>Hypocreomycetidae</taxon>
        <taxon>Hypocreales</taxon>
        <taxon>Ophiocordycipitaceae</taxon>
        <taxon>Tolypocladium</taxon>
    </lineage>
</organism>
<dbReference type="InterPro" id="IPR001461">
    <property type="entry name" value="Aspartic_peptidase_A1"/>
</dbReference>
<keyword evidence="9" id="KW-0325">Glycoprotein</keyword>
<evidence type="ECO:0000256" key="4">
    <source>
        <dbReference type="ARBA" id="ARBA00022670"/>
    </source>
</evidence>
<keyword evidence="6 11" id="KW-0064">Aspartyl protease</keyword>
<keyword evidence="3" id="KW-0964">Secreted</keyword>
<accession>A0A0L0MZ96</accession>
<evidence type="ECO:0000259" key="14">
    <source>
        <dbReference type="PROSITE" id="PS51767"/>
    </source>
</evidence>
<dbReference type="GO" id="GO:0005576">
    <property type="term" value="C:extracellular region"/>
    <property type="evidence" value="ECO:0007669"/>
    <property type="project" value="UniProtKB-SubCell"/>
</dbReference>
<feature type="region of interest" description="Disordered" evidence="12">
    <location>
        <begin position="183"/>
        <end position="205"/>
    </location>
</feature>